<dbReference type="RefSeq" id="WP_128107759.1">
    <property type="nucleotide sequence ID" value="NZ_ATDN01000007.1"/>
</dbReference>
<name>A0A439DX00_9MYCO</name>
<accession>A0A439DX00</accession>
<keyword evidence="2" id="KW-1185">Reference proteome</keyword>
<reference evidence="1 2" key="1">
    <citation type="submission" date="2013-06" db="EMBL/GenBank/DDBJ databases">
        <title>The draft sequence of the Mycobacterium elephantis genome.</title>
        <authorList>
            <person name="Pettersson F.B."/>
            <person name="Das S."/>
            <person name="Dasgupta S."/>
            <person name="Bhattacharya A."/>
            <person name="Kirsebom L.A."/>
        </authorList>
    </citation>
    <scope>NUCLEOTIDE SEQUENCE [LARGE SCALE GENOMIC DNA]</scope>
    <source>
        <strain evidence="1 2">DSM 44368</strain>
    </source>
</reference>
<proteinExistence type="predicted"/>
<dbReference type="AlphaFoldDB" id="A0A439DX00"/>
<protein>
    <submittedName>
        <fullName evidence="1">Uncharacterized protein</fullName>
    </submittedName>
</protein>
<evidence type="ECO:0000313" key="2">
    <source>
        <dbReference type="Proteomes" id="UP000287177"/>
    </source>
</evidence>
<dbReference type="Proteomes" id="UP000287177">
    <property type="component" value="Unassembled WGS sequence"/>
</dbReference>
<evidence type="ECO:0000313" key="1">
    <source>
        <dbReference type="EMBL" id="RWA21872.1"/>
    </source>
</evidence>
<dbReference type="EMBL" id="ATDN01000007">
    <property type="protein sequence ID" value="RWA21872.1"/>
    <property type="molecule type" value="Genomic_DNA"/>
</dbReference>
<sequence length="367" mass="41388">MTVTKWDAILRCQTWHSWPENLSAELAGVPINYGADSPLTVNVVLSAYVPRSDPSKFVPEQTDRGPELPDDRLRDLYQVGEFFLKTPTEQVPLLTAPPRHARRGELDIILDFEFEGVLRAELKGALQDTAFQIMGLLNLRFRDFLIPALPFQIRQLGDGDTATATFVRSIWIQDRQDLDAHELAHSLHDIVRFLIDPSKGEKYRTALELYAAHFNERQARVRFLLLIITMEALAEASPKEQVALNLVSQWNDQLKSEMAKYDKGSDDHKALNSLSGQVNRLKDNSIGAQIADLFANLADASEDERKSLQRRAKDVYNARSTLVHDGYLPPVQLRDLETEARKLVEMLLGNAIPRSNPPTGVRIEISG</sequence>
<organism evidence="1 2">
    <name type="scientific">Mycolicibacterium elephantis DSM 44368</name>
    <dbReference type="NCBI Taxonomy" id="1335622"/>
    <lineage>
        <taxon>Bacteria</taxon>
        <taxon>Bacillati</taxon>
        <taxon>Actinomycetota</taxon>
        <taxon>Actinomycetes</taxon>
        <taxon>Mycobacteriales</taxon>
        <taxon>Mycobacteriaceae</taxon>
        <taxon>Mycolicibacterium</taxon>
    </lineage>
</organism>
<comment type="caution">
    <text evidence="1">The sequence shown here is derived from an EMBL/GenBank/DDBJ whole genome shotgun (WGS) entry which is preliminary data.</text>
</comment>
<gene>
    <name evidence="1" type="ORF">MELE44368_14350</name>
</gene>